<sequence>MSESPTHAGLGCLHPRCLLLLLYLHSFHNDDEANAARLVGLKFYNDGHYSDALDIQYTVVRHFTTKYGMTNAQCGLYYLDYGLSQLRMIQSRDSSSAAVAPLDNDSLETCFINLDTARVCFEKQEKESSDDDEDIQIQLAEVRNAIAQVHVEQEDFDKALQEYENEVIIYRSLEKSPQPRKLVSAMYGMADCYMKECDFAEAEVRFQAVIDEIAKLPAGTIDEALTQELADLRDEAKEMKDGKFKAVQELVRQQFLPDEQDVPPPQEVLSQAAAEVPHANPFFSSMPGGEGNSMRSIPLALTSPLPPGENSNSQSVSHFFPQGNSRSQISTGPVHQAQVRKKTKTPATPIDEEPALKKARCEA</sequence>
<dbReference type="Proteomes" id="UP000051952">
    <property type="component" value="Unassembled WGS sequence"/>
</dbReference>
<keyword evidence="2" id="KW-0802">TPR repeat</keyword>
<feature type="chain" id="PRO_5006621500" evidence="4">
    <location>
        <begin position="36"/>
        <end position="363"/>
    </location>
</feature>
<name>A0A0S4IPT5_BODSA</name>
<dbReference type="GO" id="GO:0042393">
    <property type="term" value="F:histone binding"/>
    <property type="evidence" value="ECO:0007669"/>
    <property type="project" value="TreeGrafter"/>
</dbReference>
<gene>
    <name evidence="5" type="ORF">BSAL_52200</name>
</gene>
<proteinExistence type="predicted"/>
<feature type="compositionally biased region" description="Basic and acidic residues" evidence="3">
    <location>
        <begin position="354"/>
        <end position="363"/>
    </location>
</feature>
<dbReference type="GO" id="GO:0005654">
    <property type="term" value="C:nucleoplasm"/>
    <property type="evidence" value="ECO:0007669"/>
    <property type="project" value="TreeGrafter"/>
</dbReference>
<protein>
    <submittedName>
        <fullName evidence="5">Uncharacterized protein</fullName>
    </submittedName>
</protein>
<dbReference type="SUPFAM" id="SSF48452">
    <property type="entry name" value="TPR-like"/>
    <property type="match status" value="1"/>
</dbReference>
<evidence type="ECO:0000256" key="4">
    <source>
        <dbReference type="SAM" id="SignalP"/>
    </source>
</evidence>
<evidence type="ECO:0000256" key="2">
    <source>
        <dbReference type="ARBA" id="ARBA00022803"/>
    </source>
</evidence>
<dbReference type="PANTHER" id="PTHR15081">
    <property type="entry name" value="NUCLEAR AUTOANTIGENIC SPERM PROTEIN NASP -RELATED"/>
    <property type="match status" value="1"/>
</dbReference>
<feature type="region of interest" description="Disordered" evidence="3">
    <location>
        <begin position="279"/>
        <end position="363"/>
    </location>
</feature>
<evidence type="ECO:0000313" key="5">
    <source>
        <dbReference type="EMBL" id="CUE69851.1"/>
    </source>
</evidence>
<dbReference type="OrthoDB" id="5587616at2759"/>
<feature type="compositionally biased region" description="Polar residues" evidence="3">
    <location>
        <begin position="309"/>
        <end position="333"/>
    </location>
</feature>
<dbReference type="OMA" id="TSAKCGK"/>
<dbReference type="PANTHER" id="PTHR15081:SF1">
    <property type="entry name" value="NUCLEAR AUTOANTIGENIC SPERM PROTEIN"/>
    <property type="match status" value="1"/>
</dbReference>
<accession>A0A0S4IPT5</accession>
<keyword evidence="1" id="KW-0677">Repeat</keyword>
<dbReference type="GO" id="GO:0006335">
    <property type="term" value="P:DNA replication-dependent chromatin assembly"/>
    <property type="evidence" value="ECO:0007669"/>
    <property type="project" value="TreeGrafter"/>
</dbReference>
<dbReference type="InterPro" id="IPR051730">
    <property type="entry name" value="NASP-like"/>
</dbReference>
<feature type="signal peptide" evidence="4">
    <location>
        <begin position="1"/>
        <end position="35"/>
    </location>
</feature>
<dbReference type="AlphaFoldDB" id="A0A0S4IPT5"/>
<dbReference type="InterPro" id="IPR011990">
    <property type="entry name" value="TPR-like_helical_dom_sf"/>
</dbReference>
<evidence type="ECO:0000256" key="3">
    <source>
        <dbReference type="SAM" id="MobiDB-lite"/>
    </source>
</evidence>
<dbReference type="EMBL" id="CYKH01000079">
    <property type="protein sequence ID" value="CUE69851.1"/>
    <property type="molecule type" value="Genomic_DNA"/>
</dbReference>
<evidence type="ECO:0000256" key="1">
    <source>
        <dbReference type="ARBA" id="ARBA00022737"/>
    </source>
</evidence>
<dbReference type="GO" id="GO:0034080">
    <property type="term" value="P:CENP-A containing chromatin assembly"/>
    <property type="evidence" value="ECO:0007669"/>
    <property type="project" value="TreeGrafter"/>
</dbReference>
<keyword evidence="4" id="KW-0732">Signal</keyword>
<keyword evidence="6" id="KW-1185">Reference proteome</keyword>
<dbReference type="Gene3D" id="1.25.40.10">
    <property type="entry name" value="Tetratricopeptide repeat domain"/>
    <property type="match status" value="1"/>
</dbReference>
<organism evidence="5 6">
    <name type="scientific">Bodo saltans</name>
    <name type="common">Flagellated protozoan</name>
    <dbReference type="NCBI Taxonomy" id="75058"/>
    <lineage>
        <taxon>Eukaryota</taxon>
        <taxon>Discoba</taxon>
        <taxon>Euglenozoa</taxon>
        <taxon>Kinetoplastea</taxon>
        <taxon>Metakinetoplastina</taxon>
        <taxon>Eubodonida</taxon>
        <taxon>Bodonidae</taxon>
        <taxon>Bodo</taxon>
    </lineage>
</organism>
<evidence type="ECO:0000313" key="6">
    <source>
        <dbReference type="Proteomes" id="UP000051952"/>
    </source>
</evidence>
<reference evidence="6" key="1">
    <citation type="submission" date="2015-09" db="EMBL/GenBank/DDBJ databases">
        <authorList>
            <consortium name="Pathogen Informatics"/>
        </authorList>
    </citation>
    <scope>NUCLEOTIDE SEQUENCE [LARGE SCALE GENOMIC DNA]</scope>
    <source>
        <strain evidence="6">Lake Konstanz</strain>
    </source>
</reference>
<dbReference type="VEuPathDB" id="TriTrypDB:BSAL_52200"/>